<protein>
    <submittedName>
        <fullName evidence="2">Uncharacterized protein</fullName>
    </submittedName>
</protein>
<dbReference type="Proteomes" id="UP000035763">
    <property type="component" value="Unassembled WGS sequence"/>
</dbReference>
<comment type="caution">
    <text evidence="2">The sequence shown here is derived from an EMBL/GenBank/DDBJ whole genome shotgun (WGS) entry which is preliminary data.</text>
</comment>
<sequence>MISAATTGLIAGAALTTAQAASASGADAASAPAKAAPAYISLLFGRANWQVAGGRDCSITFPGARTLEQNAQDMKARGVTGTAMVVVGRTVDTGHSCFGGYTLQSSWEDLANLRSKYGWQVTSQGMYYKNMTLMTTDAQRYAESAATLPIFRDHGFTRAWGSFAFANNKMDLPAQKLVSKYFAFLRKYGDGVTRKAKATTFPYIMTTLSINGGQCNNVNLKCYDFPVANDRRATDLNRLKTLMNPAPDTWSVVQAYRFVEGKQGAMPTQPTPQVFSWDCTSSDWRNRWTSQPEISCRNTYLEMLDARSPSAKVTDPATVARAWGRIPPLTAK</sequence>
<proteinExistence type="predicted"/>
<keyword evidence="1" id="KW-0732">Signal</keyword>
<organism evidence="2 3">
    <name type="scientific">Nostocoides australiense Ben110</name>
    <dbReference type="NCBI Taxonomy" id="1193182"/>
    <lineage>
        <taxon>Bacteria</taxon>
        <taxon>Bacillati</taxon>
        <taxon>Actinomycetota</taxon>
        <taxon>Actinomycetes</taxon>
        <taxon>Micrococcales</taxon>
        <taxon>Intrasporangiaceae</taxon>
        <taxon>Nostocoides</taxon>
    </lineage>
</organism>
<evidence type="ECO:0000256" key="1">
    <source>
        <dbReference type="SAM" id="SignalP"/>
    </source>
</evidence>
<reference evidence="2 3" key="1">
    <citation type="journal article" date="2013" name="ISME J.">
        <title>A metabolic model for members of the genus Tetrasphaera involved in enhanced biological phosphorus removal.</title>
        <authorList>
            <person name="Kristiansen R."/>
            <person name="Nguyen H.T.T."/>
            <person name="Saunders A.M."/>
            <person name="Nielsen J.L."/>
            <person name="Wimmer R."/>
            <person name="Le V.Q."/>
            <person name="McIlroy S.J."/>
            <person name="Petrovski S."/>
            <person name="Seviour R.J."/>
            <person name="Calteau A."/>
            <person name="Nielsen K.L."/>
            <person name="Nielsen P.H."/>
        </authorList>
    </citation>
    <scope>NUCLEOTIDE SEQUENCE [LARGE SCALE GENOMIC DNA]</scope>
    <source>
        <strain evidence="2 3">Ben110</strain>
    </source>
</reference>
<keyword evidence="3" id="KW-1185">Reference proteome</keyword>
<evidence type="ECO:0000313" key="3">
    <source>
        <dbReference type="Proteomes" id="UP000035763"/>
    </source>
</evidence>
<accession>W6JZ01</accession>
<gene>
    <name evidence="2" type="ORF">BN11_3580003</name>
</gene>
<evidence type="ECO:0000313" key="2">
    <source>
        <dbReference type="EMBL" id="CCH73956.1"/>
    </source>
</evidence>
<dbReference type="AlphaFoldDB" id="W6JZ01"/>
<feature type="signal peptide" evidence="1">
    <location>
        <begin position="1"/>
        <end position="20"/>
    </location>
</feature>
<feature type="chain" id="PRO_5004878755" evidence="1">
    <location>
        <begin position="21"/>
        <end position="332"/>
    </location>
</feature>
<dbReference type="STRING" id="1193182.BN11_3580003"/>
<dbReference type="EMBL" id="CAJA01000288">
    <property type="protein sequence ID" value="CCH73956.1"/>
    <property type="molecule type" value="Genomic_DNA"/>
</dbReference>
<name>W6JZ01_9MICO</name>